<evidence type="ECO:0000256" key="3">
    <source>
        <dbReference type="ARBA" id="ARBA00023136"/>
    </source>
</evidence>
<evidence type="ECO:0000256" key="1">
    <source>
        <dbReference type="ARBA" id="ARBA00022475"/>
    </source>
</evidence>
<reference evidence="7 8" key="1">
    <citation type="submission" date="2015-05" db="EMBL/GenBank/DDBJ databases">
        <authorList>
            <person name="Goodhead I."/>
        </authorList>
    </citation>
    <scope>NUCLEOTIDE SEQUENCE [LARGE SCALE GENOMIC DNA]</scope>
    <source>
        <strain evidence="8">morsitans</strain>
    </source>
</reference>
<dbReference type="RefSeq" id="WP_041867178.1">
    <property type="nucleotide sequence ID" value="NC_007712.1"/>
</dbReference>
<accession>A0A193QM75</accession>
<sequence length="72" mass="7975">METLCLLLPAIFGVVLLTGCTSDYVMATKDGQMILTDGKPKIDKTTGLIRYTDERGNERQINGNDVSQIIER</sequence>
<evidence type="ECO:0000256" key="5">
    <source>
        <dbReference type="ARBA" id="ARBA00023288"/>
    </source>
</evidence>
<dbReference type="Pfam" id="PF06004">
    <property type="entry name" value="DUF903"/>
    <property type="match status" value="1"/>
</dbReference>
<dbReference type="InterPro" id="IPR010920">
    <property type="entry name" value="LSM_dom_sf"/>
</dbReference>
<evidence type="ECO:0000259" key="6">
    <source>
        <dbReference type="Pfam" id="PF06004"/>
    </source>
</evidence>
<dbReference type="BioCyc" id="SGLO343509:SGP1_RS18185-MONOMER"/>
<organism evidence="7 8">
    <name type="scientific">Sodalis glossinidius (strain morsitans)</name>
    <dbReference type="NCBI Taxonomy" id="343509"/>
    <lineage>
        <taxon>Bacteria</taxon>
        <taxon>Pseudomonadati</taxon>
        <taxon>Pseudomonadota</taxon>
        <taxon>Gammaproteobacteria</taxon>
        <taxon>Enterobacterales</taxon>
        <taxon>Bruguierivoracaceae</taxon>
        <taxon>Sodalis</taxon>
    </lineage>
</organism>
<name>A0A193QM75_SODGM</name>
<keyword evidence="5 7" id="KW-0449">Lipoprotein</keyword>
<evidence type="ECO:0000313" key="8">
    <source>
        <dbReference type="Proteomes" id="UP000245838"/>
    </source>
</evidence>
<dbReference type="PANTHER" id="PTHR37011">
    <property type="entry name" value="POT FAMILY PEPTIDE TRANSPORT PROTEIN-RELATED"/>
    <property type="match status" value="1"/>
</dbReference>
<keyword evidence="1" id="KW-1003">Cell membrane</keyword>
<evidence type="ECO:0000256" key="2">
    <source>
        <dbReference type="ARBA" id="ARBA00022729"/>
    </source>
</evidence>
<dbReference type="InterPro" id="IPR010305">
    <property type="entry name" value="YgdI/YgdR-like"/>
</dbReference>
<evidence type="ECO:0000256" key="4">
    <source>
        <dbReference type="ARBA" id="ARBA00023139"/>
    </source>
</evidence>
<dbReference type="Proteomes" id="UP000245838">
    <property type="component" value="Chromosome sggmmb4_Chromosome"/>
</dbReference>
<dbReference type="InterPro" id="IPR047807">
    <property type="entry name" value="YgdI/YgdR-like_SH3-like"/>
</dbReference>
<dbReference type="NCBIfam" id="NF033216">
    <property type="entry name" value="lipo_YgdI_YgdR"/>
    <property type="match status" value="1"/>
</dbReference>
<feature type="domain" description="Lipoprotein YgdI/YgdR-like SH3-like" evidence="6">
    <location>
        <begin position="23"/>
        <end position="71"/>
    </location>
</feature>
<protein>
    <submittedName>
        <fullName evidence="7">Putative lipoprotein YgdR</fullName>
    </submittedName>
</protein>
<dbReference type="PANTHER" id="PTHR37011:SF1">
    <property type="entry name" value="POT FAMILY PEPTIDE TRANSPORT PROTEIN"/>
    <property type="match status" value="1"/>
</dbReference>
<dbReference type="OrthoDB" id="6520455at2"/>
<gene>
    <name evidence="7" type="primary">ygdR_3</name>
    <name evidence="7" type="ORF">SGGMMB4_04715</name>
</gene>
<dbReference type="EMBL" id="LN854557">
    <property type="protein sequence ID" value="CRL46257.1"/>
    <property type="molecule type" value="Genomic_DNA"/>
</dbReference>
<proteinExistence type="predicted"/>
<keyword evidence="3" id="KW-0472">Membrane</keyword>
<dbReference type="AlphaFoldDB" id="A0A193QM75"/>
<dbReference type="Gene3D" id="2.30.30.100">
    <property type="match status" value="1"/>
</dbReference>
<keyword evidence="2" id="KW-0732">Signal</keyword>
<evidence type="ECO:0000313" key="7">
    <source>
        <dbReference type="EMBL" id="CRL46257.1"/>
    </source>
</evidence>
<dbReference type="SUPFAM" id="SSF50182">
    <property type="entry name" value="Sm-like ribonucleoproteins"/>
    <property type="match status" value="1"/>
</dbReference>
<keyword evidence="4" id="KW-0564">Palmitate</keyword>